<name>A0ABS9DL35_9ACTN</name>
<sequence length="105" mass="12181">MKDEATELRQFLDRQRKLTDAAHERERNVFLEHQPYVHRVTSVDKAPYTDGLIVLRCRTCRTAEHHTYGPLNDALWPCPTILSMLDLKAYGEIFGVARIPVEEES</sequence>
<evidence type="ECO:0000313" key="1">
    <source>
        <dbReference type="EMBL" id="MCF3939949.1"/>
    </source>
</evidence>
<protein>
    <submittedName>
        <fullName evidence="1">Uncharacterized protein</fullName>
    </submittedName>
</protein>
<dbReference type="Proteomes" id="UP001108089">
    <property type="component" value="Unassembled WGS sequence"/>
</dbReference>
<accession>A0ABS9DL35</accession>
<evidence type="ECO:0000313" key="2">
    <source>
        <dbReference type="Proteomes" id="UP001108089"/>
    </source>
</evidence>
<dbReference type="RefSeq" id="WP_235724675.1">
    <property type="nucleotide sequence ID" value="NZ_JAKGCU010000016.1"/>
</dbReference>
<dbReference type="EMBL" id="JAKGCU010000016">
    <property type="protein sequence ID" value="MCF3939949.1"/>
    <property type="molecule type" value="Genomic_DNA"/>
</dbReference>
<proteinExistence type="predicted"/>
<reference evidence="1" key="1">
    <citation type="submission" date="2022-01" db="EMBL/GenBank/DDBJ databases">
        <title>Gordonia xiamenensis sp. nov., isolated from surface seawater in Xiamen.</title>
        <authorList>
            <person name="He Y.F."/>
        </authorList>
    </citation>
    <scope>NUCLEOTIDE SEQUENCE</scope>
    <source>
        <strain evidence="1">GW1C4-4</strain>
    </source>
</reference>
<comment type="caution">
    <text evidence="1">The sequence shown here is derived from an EMBL/GenBank/DDBJ whole genome shotgun (WGS) entry which is preliminary data.</text>
</comment>
<gene>
    <name evidence="1" type="ORF">L1892_16350</name>
</gene>
<organism evidence="1 2">
    <name type="scientific">Gordonia tangerina</name>
    <dbReference type="NCBI Taxonomy" id="2911060"/>
    <lineage>
        <taxon>Bacteria</taxon>
        <taxon>Bacillati</taxon>
        <taxon>Actinomycetota</taxon>
        <taxon>Actinomycetes</taxon>
        <taxon>Mycobacteriales</taxon>
        <taxon>Gordoniaceae</taxon>
        <taxon>Gordonia</taxon>
    </lineage>
</organism>
<keyword evidence="2" id="KW-1185">Reference proteome</keyword>